<proteinExistence type="predicted"/>
<keyword evidence="1" id="KW-1133">Transmembrane helix</keyword>
<dbReference type="RefSeq" id="WP_187015228.1">
    <property type="nucleotide sequence ID" value="NZ_JACOQI010000011.1"/>
</dbReference>
<name>A0A923MKR2_9FIRM</name>
<reference evidence="2" key="1">
    <citation type="submission" date="2020-08" db="EMBL/GenBank/DDBJ databases">
        <title>Genome public.</title>
        <authorList>
            <person name="Liu C."/>
            <person name="Sun Q."/>
        </authorList>
    </citation>
    <scope>NUCLEOTIDE SEQUENCE</scope>
    <source>
        <strain evidence="2">BX15</strain>
    </source>
</reference>
<dbReference type="EMBL" id="JACOQI010000011">
    <property type="protein sequence ID" value="MBC5770999.1"/>
    <property type="molecule type" value="Genomic_DNA"/>
</dbReference>
<protein>
    <submittedName>
        <fullName evidence="2">Uncharacterized protein</fullName>
    </submittedName>
</protein>
<dbReference type="Proteomes" id="UP000620327">
    <property type="component" value="Unassembled WGS sequence"/>
</dbReference>
<sequence>MQLNYTITQEHYEDVIAFQLKLQRSKRRSLIQYIVTNAIFIILAVYFLVTHPESSVWSRLGVMGMAAAMLVLTTDRRSCSPGKVRRTYKRYVRLKLIQDGFIGPHTLLVDKNSVTQKFGDQSNTIEIKRCAWVNGENRISMILGGGVIFEIIPNEVLDQNGNRERLSALIAGHDADGTASD</sequence>
<evidence type="ECO:0000256" key="1">
    <source>
        <dbReference type="SAM" id="Phobius"/>
    </source>
</evidence>
<gene>
    <name evidence="2" type="ORF">H8Z83_11825</name>
</gene>
<keyword evidence="3" id="KW-1185">Reference proteome</keyword>
<accession>A0A923MKR2</accession>
<feature type="transmembrane region" description="Helical" evidence="1">
    <location>
        <begin position="30"/>
        <end position="49"/>
    </location>
</feature>
<keyword evidence="1" id="KW-0812">Transmembrane</keyword>
<keyword evidence="1" id="KW-0472">Membrane</keyword>
<evidence type="ECO:0000313" key="2">
    <source>
        <dbReference type="EMBL" id="MBC5770999.1"/>
    </source>
</evidence>
<feature type="transmembrane region" description="Helical" evidence="1">
    <location>
        <begin position="55"/>
        <end position="73"/>
    </location>
</feature>
<evidence type="ECO:0000313" key="3">
    <source>
        <dbReference type="Proteomes" id="UP000620327"/>
    </source>
</evidence>
<organism evidence="2 3">
    <name type="scientific">Dysosmobacter segnis</name>
    <dbReference type="NCBI Taxonomy" id="2763042"/>
    <lineage>
        <taxon>Bacteria</taxon>
        <taxon>Bacillati</taxon>
        <taxon>Bacillota</taxon>
        <taxon>Clostridia</taxon>
        <taxon>Eubacteriales</taxon>
        <taxon>Oscillospiraceae</taxon>
        <taxon>Dysosmobacter</taxon>
    </lineage>
</organism>
<dbReference type="AlphaFoldDB" id="A0A923MKR2"/>
<comment type="caution">
    <text evidence="2">The sequence shown here is derived from an EMBL/GenBank/DDBJ whole genome shotgun (WGS) entry which is preliminary data.</text>
</comment>